<protein>
    <submittedName>
        <fullName evidence="2">DUF3798 domain-containing protein</fullName>
    </submittedName>
</protein>
<gene>
    <name evidence="2" type="ORF">KQI88_06710</name>
</gene>
<reference evidence="2 3" key="1">
    <citation type="submission" date="2021-06" db="EMBL/GenBank/DDBJ databases">
        <authorList>
            <person name="Sun Q."/>
            <person name="Li D."/>
        </authorList>
    </citation>
    <scope>NUCLEOTIDE SEQUENCE [LARGE SCALE GENOMIC DNA]</scope>
    <source>
        <strain evidence="2 3">MSJ-5</strain>
    </source>
</reference>
<evidence type="ECO:0000313" key="2">
    <source>
        <dbReference type="EMBL" id="MBU5676103.1"/>
    </source>
</evidence>
<comment type="caution">
    <text evidence="2">The sequence shown here is derived from an EMBL/GenBank/DDBJ whole genome shotgun (WGS) entry which is preliminary data.</text>
</comment>
<feature type="chain" id="PRO_5046465198" evidence="1">
    <location>
        <begin position="20"/>
        <end position="372"/>
    </location>
</feature>
<dbReference type="PROSITE" id="PS51257">
    <property type="entry name" value="PROKAR_LIPOPROTEIN"/>
    <property type="match status" value="1"/>
</dbReference>
<dbReference type="EMBL" id="JAHLQK010000002">
    <property type="protein sequence ID" value="MBU5676103.1"/>
    <property type="molecule type" value="Genomic_DNA"/>
</dbReference>
<keyword evidence="1" id="KW-0732">Signal</keyword>
<dbReference type="Proteomes" id="UP000779508">
    <property type="component" value="Unassembled WGS sequence"/>
</dbReference>
<evidence type="ECO:0000256" key="1">
    <source>
        <dbReference type="SAM" id="SignalP"/>
    </source>
</evidence>
<name>A0ABS6G0S8_9FIRM</name>
<dbReference type="InterPro" id="IPR024258">
    <property type="entry name" value="DUF3798"/>
</dbReference>
<organism evidence="2 3">
    <name type="scientific">Alkaliphilus flagellatus</name>
    <dbReference type="NCBI Taxonomy" id="2841507"/>
    <lineage>
        <taxon>Bacteria</taxon>
        <taxon>Bacillati</taxon>
        <taxon>Bacillota</taxon>
        <taxon>Clostridia</taxon>
        <taxon>Peptostreptococcales</taxon>
        <taxon>Natronincolaceae</taxon>
        <taxon>Alkaliphilus</taxon>
    </lineage>
</organism>
<keyword evidence="3" id="KW-1185">Reference proteome</keyword>
<evidence type="ECO:0000313" key="3">
    <source>
        <dbReference type="Proteomes" id="UP000779508"/>
    </source>
</evidence>
<feature type="signal peptide" evidence="1">
    <location>
        <begin position="1"/>
        <end position="19"/>
    </location>
</feature>
<proteinExistence type="predicted"/>
<accession>A0ABS6G0S8</accession>
<dbReference type="Pfam" id="PF12683">
    <property type="entry name" value="DUF3798"/>
    <property type="match status" value="1"/>
</dbReference>
<sequence length="372" mass="40850">MLKRFLVLLVALIMILSLAACGNKQGTAAVPKYKIGIMSGTVSQGEEEFRAAENMKAKYGDMIVTSTYPDRFMQEQETTITNMMAMASDPDVKAIVMTQAVPGAAAAVDRVREIRPDMLFILGSPQEDQDVIASKGDIVLNTDDLGRGEQIAEHAYNMGAKTLVHYTFPRHMSIEFLAVRRDRMKAKAEELGMKFVQEDAPDPTGDAGVPGTQQFIIEDVPRKIAEYGKDTAFFATNCAMMEPLIRQSVEGGAIFPVQCCPSPYHAMPAALGIAVPDEKAGDLSYIIDEIGKKVEEAGMKGRVATWPVPVNMMFIEGGVEYARAYLEGKTNGKVDKEKLVEVLEKIAGASVQLTEYEGHNNYFLYLSDHIIF</sequence>